<keyword evidence="5" id="KW-1133">Transmembrane helix</keyword>
<keyword evidence="5" id="KW-0472">Membrane</keyword>
<dbReference type="AlphaFoldDB" id="A0A4P8XQQ5"/>
<keyword evidence="8" id="KW-1185">Reference proteome</keyword>
<reference evidence="7 8" key="1">
    <citation type="submission" date="2019-05" db="EMBL/GenBank/DDBJ databases">
        <authorList>
            <person name="Chen C."/>
        </authorList>
    </citation>
    <scope>NUCLEOTIDE SEQUENCE [LARGE SCALE GENOMIC DNA]</scope>
    <source>
        <strain evidence="7 8">HB172198</strain>
    </source>
</reference>
<keyword evidence="2 3" id="KW-0186">Copper</keyword>
<dbReference type="KEGG" id="palo:E6C60_3479"/>
<dbReference type="InterPro" id="IPR003782">
    <property type="entry name" value="SCO1/SenC"/>
</dbReference>
<gene>
    <name evidence="7" type="ORF">E6C60_3479</name>
</gene>
<dbReference type="PROSITE" id="PS51352">
    <property type="entry name" value="THIOREDOXIN_2"/>
    <property type="match status" value="1"/>
</dbReference>
<dbReference type="SUPFAM" id="SSF52833">
    <property type="entry name" value="Thioredoxin-like"/>
    <property type="match status" value="1"/>
</dbReference>
<feature type="binding site" evidence="3">
    <location>
        <position position="76"/>
    </location>
    <ligand>
        <name>Cu cation</name>
        <dbReference type="ChEBI" id="CHEBI:23378"/>
    </ligand>
</feature>
<feature type="disulfide bond" description="Redox-active" evidence="4">
    <location>
        <begin position="76"/>
        <end position="80"/>
    </location>
</feature>
<evidence type="ECO:0000313" key="8">
    <source>
        <dbReference type="Proteomes" id="UP000300879"/>
    </source>
</evidence>
<feature type="binding site" evidence="3">
    <location>
        <position position="168"/>
    </location>
    <ligand>
        <name>Cu cation</name>
        <dbReference type="ChEBI" id="CHEBI:23378"/>
    </ligand>
</feature>
<evidence type="ECO:0000256" key="4">
    <source>
        <dbReference type="PIRSR" id="PIRSR603782-2"/>
    </source>
</evidence>
<organism evidence="7 8">
    <name type="scientific">Paenibacillus algicola</name>
    <dbReference type="NCBI Taxonomy" id="2565926"/>
    <lineage>
        <taxon>Bacteria</taxon>
        <taxon>Bacillati</taxon>
        <taxon>Bacillota</taxon>
        <taxon>Bacilli</taxon>
        <taxon>Bacillales</taxon>
        <taxon>Paenibacillaceae</taxon>
        <taxon>Paenibacillus</taxon>
    </lineage>
</organism>
<evidence type="ECO:0000259" key="6">
    <source>
        <dbReference type="PROSITE" id="PS51352"/>
    </source>
</evidence>
<keyword evidence="3" id="KW-0479">Metal-binding</keyword>
<dbReference type="InterPro" id="IPR036249">
    <property type="entry name" value="Thioredoxin-like_sf"/>
</dbReference>
<evidence type="ECO:0000256" key="2">
    <source>
        <dbReference type="ARBA" id="ARBA00023008"/>
    </source>
</evidence>
<evidence type="ECO:0000256" key="5">
    <source>
        <dbReference type="SAM" id="Phobius"/>
    </source>
</evidence>
<dbReference type="Gene3D" id="3.40.30.10">
    <property type="entry name" value="Glutaredoxin"/>
    <property type="match status" value="1"/>
</dbReference>
<feature type="transmembrane region" description="Helical" evidence="5">
    <location>
        <begin position="12"/>
        <end position="33"/>
    </location>
</feature>
<accession>A0A4P8XQQ5</accession>
<sequence>MMSNLLQKYKWTWLILAVCLIAAGALLFSTLGIGKSKLPVMGQVADFQMENVDGSTVTLDDTKGKVRLMYFYFTSCPDVCPPTTMVLSQVQNELKKEEGLFGEKAAILSFSFDPETDTPEKIKAFGDQFFADYSGWYFLRGDQEETRDLMQGSFKIPLIGNETSNFSHGNRIALVDGDHNIRKLYDATDPMQVKVEDIVKDLKSLVQ</sequence>
<proteinExistence type="inferred from homology"/>
<evidence type="ECO:0000313" key="7">
    <source>
        <dbReference type="EMBL" id="QCT04190.1"/>
    </source>
</evidence>
<feature type="binding site" evidence="3">
    <location>
        <position position="80"/>
    </location>
    <ligand>
        <name>Cu cation</name>
        <dbReference type="ChEBI" id="CHEBI:23378"/>
    </ligand>
</feature>
<name>A0A4P8XQQ5_9BACL</name>
<keyword evidence="5" id="KW-0812">Transmembrane</keyword>
<evidence type="ECO:0000256" key="3">
    <source>
        <dbReference type="PIRSR" id="PIRSR603782-1"/>
    </source>
</evidence>
<protein>
    <submittedName>
        <fullName evidence="7">Electron transport protein SCO1/SenC</fullName>
    </submittedName>
</protein>
<dbReference type="Proteomes" id="UP000300879">
    <property type="component" value="Chromosome"/>
</dbReference>
<dbReference type="Pfam" id="PF02630">
    <property type="entry name" value="SCO1-SenC"/>
    <property type="match status" value="1"/>
</dbReference>
<dbReference type="CDD" id="cd02968">
    <property type="entry name" value="SCO"/>
    <property type="match status" value="1"/>
</dbReference>
<keyword evidence="4" id="KW-1015">Disulfide bond</keyword>
<dbReference type="InterPro" id="IPR013766">
    <property type="entry name" value="Thioredoxin_domain"/>
</dbReference>
<dbReference type="PANTHER" id="PTHR12151:SF25">
    <property type="entry name" value="LINALOOL DEHYDRATASE_ISOMERASE DOMAIN-CONTAINING PROTEIN"/>
    <property type="match status" value="1"/>
</dbReference>
<feature type="domain" description="Thioredoxin" evidence="6">
    <location>
        <begin position="38"/>
        <end position="207"/>
    </location>
</feature>
<dbReference type="GO" id="GO:0046872">
    <property type="term" value="F:metal ion binding"/>
    <property type="evidence" value="ECO:0007669"/>
    <property type="project" value="UniProtKB-KW"/>
</dbReference>
<dbReference type="PANTHER" id="PTHR12151">
    <property type="entry name" value="ELECTRON TRANSPORT PROTIN SCO1/SENC FAMILY MEMBER"/>
    <property type="match status" value="1"/>
</dbReference>
<dbReference type="EMBL" id="CP040396">
    <property type="protein sequence ID" value="QCT04190.1"/>
    <property type="molecule type" value="Genomic_DNA"/>
</dbReference>
<evidence type="ECO:0000256" key="1">
    <source>
        <dbReference type="ARBA" id="ARBA00010996"/>
    </source>
</evidence>
<comment type="similarity">
    <text evidence="1">Belongs to the SCO1/2 family.</text>
</comment>